<dbReference type="AlphaFoldDB" id="A0A7H9AX66"/>
<dbReference type="InterPro" id="IPR003462">
    <property type="entry name" value="ODC_Mu_crystall"/>
</dbReference>
<dbReference type="OrthoDB" id="41492at2759"/>
<dbReference type="Gene3D" id="3.30.1780.10">
    <property type="entry name" value="ornithine cyclodeaminase, domain 1"/>
    <property type="match status" value="1"/>
</dbReference>
<dbReference type="PANTHER" id="PTHR13812:SF19">
    <property type="entry name" value="KETIMINE REDUCTASE MU-CRYSTALLIN"/>
    <property type="match status" value="1"/>
</dbReference>
<accession>A0A7H9AX66</accession>
<sequence>MLDRIVSDAEVSTFFLNTANWKVSEFVDELHNALKRYSGNPSIIPPRIVGRIPSGEAGYLYMPVIDDVYSGVKTLGFNQKSNLGFVGSITVLQPSTGLLKGVCEAKQITAIRTALVSCVGLSNQLSRFRNETTINCTVFGTGLQAFWHIFCCLRLFHEKSNVSKFNVSILYRSSAMNLSCFDDMLTSENIDVSFDQISLRDKVKLGLAIDKSQVIFSCVPSTEPHLNYDLLANSSCEVLHTFISLIGSYKPFMHECDTKLVRAYKEQKVPILVDSKEHTLLEAGELIDAKIEEEGLIEIGKLCENSLESITLNENGRTVSLCKIVGLAIMDLCIAKKFMDGL</sequence>
<dbReference type="InterPro" id="IPR023401">
    <property type="entry name" value="ODC_N"/>
</dbReference>
<dbReference type="Proteomes" id="UP000509704">
    <property type="component" value="Chromosome 1"/>
</dbReference>
<evidence type="ECO:0000313" key="2">
    <source>
        <dbReference type="EMBL" id="QLG70871.1"/>
    </source>
</evidence>
<dbReference type="Gene3D" id="3.40.50.720">
    <property type="entry name" value="NAD(P)-binding Rossmann-like Domain"/>
    <property type="match status" value="1"/>
</dbReference>
<reference evidence="2 3" key="1">
    <citation type="submission" date="2020-07" db="EMBL/GenBank/DDBJ databases">
        <title>The yeast mating-type switching endonuclease HO is a domesticated member of an unorthodox homing genetic element family.</title>
        <authorList>
            <person name="Coughlan A.Y."/>
            <person name="Lombardi L."/>
            <person name="Braun-Galleani S."/>
            <person name="Martos A.R."/>
            <person name="Galeote V."/>
            <person name="Bigey F."/>
            <person name="Dequin S."/>
            <person name="Byrne K.P."/>
            <person name="Wolfe K.H."/>
        </authorList>
    </citation>
    <scope>NUCLEOTIDE SEQUENCE [LARGE SCALE GENOMIC DNA]</scope>
    <source>
        <strain evidence="2 3">NRRL Y-6702</strain>
    </source>
</reference>
<name>A0A7H9AX66_ZYGMR</name>
<dbReference type="RefSeq" id="XP_037142599.1">
    <property type="nucleotide sequence ID" value="XM_037286704.1"/>
</dbReference>
<comment type="similarity">
    <text evidence="1">Belongs to the ornithine cyclodeaminase/mu-crystallin family.</text>
</comment>
<gene>
    <name evidence="2" type="ORF">HG535_0A08160</name>
</gene>
<evidence type="ECO:0008006" key="4">
    <source>
        <dbReference type="Google" id="ProtNLM"/>
    </source>
</evidence>
<organism evidence="2 3">
    <name type="scientific">Zygotorulaspora mrakii</name>
    <name type="common">Zygosaccharomyces mrakii</name>
    <dbReference type="NCBI Taxonomy" id="42260"/>
    <lineage>
        <taxon>Eukaryota</taxon>
        <taxon>Fungi</taxon>
        <taxon>Dikarya</taxon>
        <taxon>Ascomycota</taxon>
        <taxon>Saccharomycotina</taxon>
        <taxon>Saccharomycetes</taxon>
        <taxon>Saccharomycetales</taxon>
        <taxon>Saccharomycetaceae</taxon>
        <taxon>Zygotorulaspora</taxon>
    </lineage>
</organism>
<dbReference type="GeneID" id="59234508"/>
<dbReference type="SUPFAM" id="SSF51735">
    <property type="entry name" value="NAD(P)-binding Rossmann-fold domains"/>
    <property type="match status" value="1"/>
</dbReference>
<dbReference type="Pfam" id="PF02423">
    <property type="entry name" value="OCD_Mu_crystall"/>
    <property type="match status" value="1"/>
</dbReference>
<dbReference type="PANTHER" id="PTHR13812">
    <property type="entry name" value="KETIMINE REDUCTASE MU-CRYSTALLIN"/>
    <property type="match status" value="1"/>
</dbReference>
<protein>
    <recommendedName>
        <fullName evidence="4">Ornithine cyclodeaminase</fullName>
    </recommendedName>
</protein>
<dbReference type="EMBL" id="CP058604">
    <property type="protein sequence ID" value="QLG70871.1"/>
    <property type="molecule type" value="Genomic_DNA"/>
</dbReference>
<evidence type="ECO:0000256" key="1">
    <source>
        <dbReference type="ARBA" id="ARBA00008903"/>
    </source>
</evidence>
<dbReference type="InterPro" id="IPR036291">
    <property type="entry name" value="NAD(P)-bd_dom_sf"/>
</dbReference>
<proteinExistence type="inferred from homology"/>
<dbReference type="GO" id="GO:0005737">
    <property type="term" value="C:cytoplasm"/>
    <property type="evidence" value="ECO:0007669"/>
    <property type="project" value="TreeGrafter"/>
</dbReference>
<evidence type="ECO:0000313" key="3">
    <source>
        <dbReference type="Proteomes" id="UP000509704"/>
    </source>
</evidence>
<keyword evidence="3" id="KW-1185">Reference proteome</keyword>
<dbReference type="KEGG" id="zmk:HG535_0A08160"/>